<evidence type="ECO:0000259" key="1">
    <source>
        <dbReference type="Pfam" id="PF01636"/>
    </source>
</evidence>
<sequence>MCTRVLSSRIVAKVTNAHMASRHRIPSHDLAELIKDFDLGDVVDWRHLADGLMNMNWQLNTSRGTFALKRVTDVPLDRLRRNLAVLPTLAEAGIPVIVPVVGSSGGVVVEVGGSGYCLFPWAQGAHVRGVDLPLAQVRRLGAVLAKLHLALGHAAETGVLPAVPDNLTADVVTPERASEKADRLGTAARAHGSGDSFDAAALDALAKRRVLLAEYAALRPEGDVPAGPYGWTHGDFQYRNLLWADGELTAVLDWDRLGVRPYAEEVTRTTQVQFGVEGVFDLERVAAFVSGYRSVIPLESAALLDAARRLWWKRMTDFWQLEFHYDRGDHSCDDLFIADEALLHWWTERLDEVERAFGGAL</sequence>
<dbReference type="PATRIC" id="fig|1938.6.peg.1672"/>
<dbReference type="RefSeq" id="WP_033204285.1">
    <property type="nucleotide sequence ID" value="NZ_LGUP01000048.1"/>
</dbReference>
<dbReference type="InterPro" id="IPR011009">
    <property type="entry name" value="Kinase-like_dom_sf"/>
</dbReference>
<dbReference type="AlphaFoldDB" id="A0A0L8L6C9"/>
<dbReference type="Gene3D" id="3.90.1200.10">
    <property type="match status" value="1"/>
</dbReference>
<dbReference type="Proteomes" id="UP000037023">
    <property type="component" value="Unassembled WGS sequence"/>
</dbReference>
<dbReference type="Pfam" id="PF01636">
    <property type="entry name" value="APH"/>
    <property type="match status" value="1"/>
</dbReference>
<proteinExistence type="predicted"/>
<gene>
    <name evidence="2" type="ORF">ADK34_07630</name>
</gene>
<evidence type="ECO:0000313" key="3">
    <source>
        <dbReference type="Proteomes" id="UP000037023"/>
    </source>
</evidence>
<dbReference type="Gene3D" id="3.30.200.20">
    <property type="entry name" value="Phosphorylase Kinase, domain 1"/>
    <property type="match status" value="1"/>
</dbReference>
<protein>
    <recommendedName>
        <fullName evidence="1">Aminoglycoside phosphotransferase domain-containing protein</fullName>
    </recommendedName>
</protein>
<accession>A0A0L8L6C9</accession>
<comment type="caution">
    <text evidence="2">The sequence shown here is derived from an EMBL/GenBank/DDBJ whole genome shotgun (WGS) entry which is preliminary data.</text>
</comment>
<reference evidence="2 3" key="1">
    <citation type="submission" date="2015-06" db="EMBL/GenBank/DDBJ databases">
        <authorList>
            <person name="Hoefler B.C."/>
            <person name="Straight P.D."/>
        </authorList>
    </citation>
    <scope>NUCLEOTIDE SEQUENCE [LARGE SCALE GENOMIC DNA]</scope>
    <source>
        <strain evidence="2 3">NRRL 3427</strain>
    </source>
</reference>
<evidence type="ECO:0000313" key="2">
    <source>
        <dbReference type="EMBL" id="KOG33778.1"/>
    </source>
</evidence>
<dbReference type="EMBL" id="LGUP01000048">
    <property type="protein sequence ID" value="KOG33778.1"/>
    <property type="molecule type" value="Genomic_DNA"/>
</dbReference>
<organism evidence="2 3">
    <name type="scientific">Streptomyces viridochromogenes</name>
    <dbReference type="NCBI Taxonomy" id="1938"/>
    <lineage>
        <taxon>Bacteria</taxon>
        <taxon>Bacillati</taxon>
        <taxon>Actinomycetota</taxon>
        <taxon>Actinomycetes</taxon>
        <taxon>Kitasatosporales</taxon>
        <taxon>Streptomycetaceae</taxon>
        <taxon>Streptomyces</taxon>
    </lineage>
</organism>
<name>A0A0L8L6C9_STRVR</name>
<feature type="domain" description="Aminoglycoside phosphotransferase" evidence="1">
    <location>
        <begin position="45"/>
        <end position="292"/>
    </location>
</feature>
<dbReference type="SUPFAM" id="SSF56112">
    <property type="entry name" value="Protein kinase-like (PK-like)"/>
    <property type="match status" value="1"/>
</dbReference>
<dbReference type="InterPro" id="IPR002575">
    <property type="entry name" value="Aminoglycoside_PTrfase"/>
</dbReference>